<accession>A0A3M8AZF8</accession>
<evidence type="ECO:0000313" key="3">
    <source>
        <dbReference type="Proteomes" id="UP000268829"/>
    </source>
</evidence>
<keyword evidence="1" id="KW-1133">Transmembrane helix</keyword>
<comment type="caution">
    <text evidence="2">The sequence shown here is derived from an EMBL/GenBank/DDBJ whole genome shotgun (WGS) entry which is preliminary data.</text>
</comment>
<gene>
    <name evidence="2" type="ORF">EDM57_12235</name>
</gene>
<keyword evidence="3" id="KW-1185">Reference proteome</keyword>
<reference evidence="2 3" key="1">
    <citation type="submission" date="2018-10" db="EMBL/GenBank/DDBJ databases">
        <title>Phylogenomics of Brevibacillus.</title>
        <authorList>
            <person name="Dunlap C."/>
        </authorList>
    </citation>
    <scope>NUCLEOTIDE SEQUENCE [LARGE SCALE GENOMIC DNA]</scope>
    <source>
        <strain evidence="2 3">DSM 100115</strain>
    </source>
</reference>
<keyword evidence="1" id="KW-0472">Membrane</keyword>
<sequence length="133" mass="14747">MKKLRNQNGFISIEYLIIFSLIFPFFILMGDFVQWGGKWLNAQVCINDTAQKMGEHGGLLDGTIPYLQQRFADAGLDPAEWDLTVTAGPLAKGEEGVIAVSSTYTFQSLKIIGITAQVPLRASATFTSQIWMR</sequence>
<feature type="transmembrane region" description="Helical" evidence="1">
    <location>
        <begin position="12"/>
        <end position="35"/>
    </location>
</feature>
<dbReference type="AlphaFoldDB" id="A0A3M8AZF8"/>
<organism evidence="2 3">
    <name type="scientific">Brevibacillus gelatini</name>
    <dbReference type="NCBI Taxonomy" id="1655277"/>
    <lineage>
        <taxon>Bacteria</taxon>
        <taxon>Bacillati</taxon>
        <taxon>Bacillota</taxon>
        <taxon>Bacilli</taxon>
        <taxon>Bacillales</taxon>
        <taxon>Paenibacillaceae</taxon>
        <taxon>Brevibacillus</taxon>
    </lineage>
</organism>
<protein>
    <submittedName>
        <fullName evidence="2">Uncharacterized protein</fullName>
    </submittedName>
</protein>
<evidence type="ECO:0000313" key="2">
    <source>
        <dbReference type="EMBL" id="RNB56569.1"/>
    </source>
</evidence>
<keyword evidence="1" id="KW-0812">Transmembrane</keyword>
<dbReference type="EMBL" id="RHHS01000028">
    <property type="protein sequence ID" value="RNB56569.1"/>
    <property type="molecule type" value="Genomic_DNA"/>
</dbReference>
<dbReference type="Proteomes" id="UP000268829">
    <property type="component" value="Unassembled WGS sequence"/>
</dbReference>
<name>A0A3M8AZF8_9BACL</name>
<evidence type="ECO:0000256" key="1">
    <source>
        <dbReference type="SAM" id="Phobius"/>
    </source>
</evidence>
<proteinExistence type="predicted"/>
<dbReference type="OrthoDB" id="2469059at2"/>
<dbReference type="RefSeq" id="WP_122905031.1">
    <property type="nucleotide sequence ID" value="NZ_RHHS01000028.1"/>
</dbReference>